<sequence>MFRTRLKSYLMVGCATLVLASGFSAVSPAQSVAAATSKPVTIMLDGYPLPFPVAPFVTQGTTMVPFRAIAEALSIQVDWSDKTQTVTATKSTNGTVRKVILILNNNKAMVNGQPQLLRVAPLSRDGSIVVPLSFFSTQFGAAVSWNSETNSVSILSPREKMYTEAFYAISSFKEVGLINKFNSVSFGWTRIDTTGELTLKGKDFYWPPAAGSVTPESIVQDTASNGGRPKLMAVAMDGNDELTKLLKDPALQASVIRQLVSLAADNQFSGITLDFEGLGLAGDLPAIQQSFTAFVKQLDASAEAANLSLTLALHPLNSSYHGYDYTKLAAYTDEIIIMAYDYSYEDGPEPLSRVDEAIRLALKAVPKSKLVLGISIGSETAQSVAGPIGLAKRYDLKGVAFWRLGIIGSNTMTAIEKTIELRS</sequence>
<organism evidence="3 4">
    <name type="scientific">Paenibacillus taihuensis</name>
    <dbReference type="NCBI Taxonomy" id="1156355"/>
    <lineage>
        <taxon>Bacteria</taxon>
        <taxon>Bacillati</taxon>
        <taxon>Bacillota</taxon>
        <taxon>Bacilli</taxon>
        <taxon>Bacillales</taxon>
        <taxon>Paenibacillaceae</taxon>
        <taxon>Paenibacillus</taxon>
    </lineage>
</organism>
<dbReference type="EMBL" id="QTTN01000069">
    <property type="protein sequence ID" value="REE55427.1"/>
    <property type="molecule type" value="Genomic_DNA"/>
</dbReference>
<evidence type="ECO:0000259" key="2">
    <source>
        <dbReference type="PROSITE" id="PS51910"/>
    </source>
</evidence>
<dbReference type="Pfam" id="PF07833">
    <property type="entry name" value="Cu_amine_oxidN1"/>
    <property type="match status" value="1"/>
</dbReference>
<dbReference type="SUPFAM" id="SSF51445">
    <property type="entry name" value="(Trans)glycosidases"/>
    <property type="match status" value="1"/>
</dbReference>
<feature type="signal peptide" evidence="1">
    <location>
        <begin position="1"/>
        <end position="29"/>
    </location>
</feature>
<dbReference type="Pfam" id="PF00704">
    <property type="entry name" value="Glyco_hydro_18"/>
    <property type="match status" value="1"/>
</dbReference>
<dbReference type="InterPro" id="IPR001223">
    <property type="entry name" value="Glyco_hydro18_cat"/>
</dbReference>
<evidence type="ECO:0000313" key="4">
    <source>
        <dbReference type="Proteomes" id="UP000256304"/>
    </source>
</evidence>
<proteinExistence type="predicted"/>
<keyword evidence="1" id="KW-0732">Signal</keyword>
<keyword evidence="4" id="KW-1185">Reference proteome</keyword>
<keyword evidence="3" id="KW-0378">Hydrolase</keyword>
<comment type="caution">
    <text evidence="3">The sequence shown here is derived from an EMBL/GenBank/DDBJ whole genome shotgun (WGS) entry which is preliminary data.</text>
</comment>
<dbReference type="AlphaFoldDB" id="A0A3D9Q670"/>
<dbReference type="Gene3D" id="3.30.457.10">
    <property type="entry name" value="Copper amine oxidase-like, N-terminal domain"/>
    <property type="match status" value="1"/>
</dbReference>
<dbReference type="InterPro" id="IPR017853">
    <property type="entry name" value="GH"/>
</dbReference>
<feature type="domain" description="GH18" evidence="2">
    <location>
        <begin position="172"/>
        <end position="423"/>
    </location>
</feature>
<dbReference type="PANTHER" id="PTHR46066:SF2">
    <property type="entry name" value="CHITINASE DOMAIN-CONTAINING PROTEIN 1"/>
    <property type="match status" value="1"/>
</dbReference>
<feature type="chain" id="PRO_5039384117" evidence="1">
    <location>
        <begin position="30"/>
        <end position="423"/>
    </location>
</feature>
<dbReference type="PROSITE" id="PS51910">
    <property type="entry name" value="GH18_2"/>
    <property type="match status" value="1"/>
</dbReference>
<dbReference type="SUPFAM" id="SSF55383">
    <property type="entry name" value="Copper amine oxidase, domain N"/>
    <property type="match status" value="1"/>
</dbReference>
<dbReference type="Gene3D" id="3.20.20.80">
    <property type="entry name" value="Glycosidases"/>
    <property type="match status" value="1"/>
</dbReference>
<dbReference type="GO" id="GO:0005975">
    <property type="term" value="P:carbohydrate metabolic process"/>
    <property type="evidence" value="ECO:0007669"/>
    <property type="project" value="InterPro"/>
</dbReference>
<evidence type="ECO:0000313" key="3">
    <source>
        <dbReference type="EMBL" id="REE55427.1"/>
    </source>
</evidence>
<dbReference type="InterPro" id="IPR011583">
    <property type="entry name" value="Chitinase_II/V-like_cat"/>
</dbReference>
<dbReference type="GO" id="GO:0016787">
    <property type="term" value="F:hydrolase activity"/>
    <property type="evidence" value="ECO:0007669"/>
    <property type="project" value="UniProtKB-KW"/>
</dbReference>
<reference evidence="3 4" key="1">
    <citation type="submission" date="2018-08" db="EMBL/GenBank/DDBJ databases">
        <title>Genomic Encyclopedia of Type Strains, Phase III (KMG-III): the genomes of soil and plant-associated and newly described type strains.</title>
        <authorList>
            <person name="Whitman W."/>
        </authorList>
    </citation>
    <scope>NUCLEOTIDE SEQUENCE [LARGE SCALE GENOMIC DNA]</scope>
    <source>
        <strain evidence="3 4">CGMCC 1.10966</strain>
    </source>
</reference>
<dbReference type="InterPro" id="IPR012854">
    <property type="entry name" value="Cu_amine_oxidase-like_N"/>
</dbReference>
<evidence type="ECO:0000256" key="1">
    <source>
        <dbReference type="SAM" id="SignalP"/>
    </source>
</evidence>
<name>A0A3D9Q670_9BACL</name>
<dbReference type="PANTHER" id="PTHR46066">
    <property type="entry name" value="CHITINASE DOMAIN-CONTAINING PROTEIN 1 FAMILY MEMBER"/>
    <property type="match status" value="1"/>
</dbReference>
<protein>
    <submittedName>
        <fullName evidence="3">Glycosyl hydrolase family 18 (Putative chitinase)</fullName>
    </submittedName>
</protein>
<dbReference type="InterPro" id="IPR036582">
    <property type="entry name" value="Mao_N_sf"/>
</dbReference>
<dbReference type="SMART" id="SM00636">
    <property type="entry name" value="Glyco_18"/>
    <property type="match status" value="1"/>
</dbReference>
<dbReference type="Proteomes" id="UP000256304">
    <property type="component" value="Unassembled WGS sequence"/>
</dbReference>
<dbReference type="GO" id="GO:0008061">
    <property type="term" value="F:chitin binding"/>
    <property type="evidence" value="ECO:0007669"/>
    <property type="project" value="InterPro"/>
</dbReference>
<accession>A0A3D9Q670</accession>
<gene>
    <name evidence="3" type="ORF">A8990_16919</name>
</gene>